<dbReference type="GO" id="GO:0005576">
    <property type="term" value="C:extracellular region"/>
    <property type="evidence" value="ECO:0007669"/>
    <property type="project" value="UniProtKB-SubCell"/>
</dbReference>
<dbReference type="Proteomes" id="UP000507470">
    <property type="component" value="Unassembled WGS sequence"/>
</dbReference>
<evidence type="ECO:0000256" key="6">
    <source>
        <dbReference type="ARBA" id="ARBA00023157"/>
    </source>
</evidence>
<reference evidence="10 11" key="1">
    <citation type="submission" date="2020-06" db="EMBL/GenBank/DDBJ databases">
        <authorList>
            <person name="Li R."/>
            <person name="Bekaert M."/>
        </authorList>
    </citation>
    <scope>NUCLEOTIDE SEQUENCE [LARGE SCALE GENOMIC DNA]</scope>
    <source>
        <strain evidence="11">wild</strain>
    </source>
</reference>
<dbReference type="GO" id="GO:0016020">
    <property type="term" value="C:membrane"/>
    <property type="evidence" value="ECO:0007669"/>
    <property type="project" value="InterPro"/>
</dbReference>
<dbReference type="PANTHER" id="PTHR48071">
    <property type="entry name" value="SRCR DOMAIN-CONTAINING PROTEIN"/>
    <property type="match status" value="1"/>
</dbReference>
<feature type="disulfide bond" evidence="7">
    <location>
        <begin position="97"/>
        <end position="107"/>
    </location>
</feature>
<evidence type="ECO:0000256" key="7">
    <source>
        <dbReference type="PROSITE-ProRule" id="PRU00196"/>
    </source>
</evidence>
<dbReference type="PANTHER" id="PTHR48071:SF28">
    <property type="entry name" value="SRCR DOMAIN-CONTAINING PROTEIN"/>
    <property type="match status" value="1"/>
</dbReference>
<protein>
    <recommendedName>
        <fullName evidence="9">SRCR domain-containing protein</fullName>
    </recommendedName>
</protein>
<dbReference type="OrthoDB" id="446173at2759"/>
<dbReference type="PRINTS" id="PR01705">
    <property type="entry name" value="TSP1REPEAT"/>
</dbReference>
<evidence type="ECO:0000256" key="4">
    <source>
        <dbReference type="ARBA" id="ARBA00022729"/>
    </source>
</evidence>
<keyword evidence="5" id="KW-0339">Growth factor</keyword>
<keyword evidence="4" id="KW-0732">Signal</keyword>
<dbReference type="SUPFAM" id="SSF56487">
    <property type="entry name" value="SRCR-like"/>
    <property type="match status" value="1"/>
</dbReference>
<dbReference type="EMBL" id="CACVKT020001750">
    <property type="protein sequence ID" value="CAC5371187.1"/>
    <property type="molecule type" value="Genomic_DNA"/>
</dbReference>
<comment type="caution">
    <text evidence="7">Lacks conserved residue(s) required for the propagation of feature annotation.</text>
</comment>
<dbReference type="InterPro" id="IPR000884">
    <property type="entry name" value="TSP1_rpt"/>
</dbReference>
<keyword evidence="8" id="KW-1133">Transmembrane helix</keyword>
<dbReference type="GO" id="GO:0008083">
    <property type="term" value="F:growth factor activity"/>
    <property type="evidence" value="ECO:0007669"/>
    <property type="project" value="UniProtKB-KW"/>
</dbReference>
<dbReference type="AlphaFoldDB" id="A0A6J8ANW7"/>
<dbReference type="SUPFAM" id="SSF82895">
    <property type="entry name" value="TSP-1 type 1 repeat"/>
    <property type="match status" value="1"/>
</dbReference>
<comment type="subcellular location">
    <subcellularLocation>
        <location evidence="1">Secreted</location>
    </subcellularLocation>
</comment>
<name>A0A6J8ANW7_MYTCO</name>
<proteinExistence type="inferred from homology"/>
<dbReference type="FunFam" id="2.20.100.10:FF:000001">
    <property type="entry name" value="semaphorin-5A isoform X1"/>
    <property type="match status" value="1"/>
</dbReference>
<sequence length="301" mass="33265">MGCTFLSSNKSAMFSISVISFAILSGFILAQQYGDIRLVGRRLEIYYLGEWGTVCDDRFGDSDAEVACKELGYSTGISLGNDVDDGTGIIWLDEVNCTGFESKLADCLHSGWSIEDCTHPEDVGLYCYDKYLVQGNWSSWTSWTICNASYSGDLQSRSRKCNDPLPSENNLYCNGSSMETKMCKTTSSYGSVEQTHNENKYSAGVVAGVAIGCIVITIVVMLLGLYAVLRLRIYKQSANQSSKPEESYDDLKINKTTGAYSIYTNQNNTQTVISKTNNRQSNVPGDTYDNLGQDFYENISQ</sequence>
<gene>
    <name evidence="10" type="ORF">MCOR_9732</name>
</gene>
<dbReference type="PROSITE" id="PS50287">
    <property type="entry name" value="SRCR_2"/>
    <property type="match status" value="1"/>
</dbReference>
<keyword evidence="8" id="KW-0812">Transmembrane</keyword>
<accession>A0A6J8ANW7</accession>
<dbReference type="Pfam" id="PF00530">
    <property type="entry name" value="SRCR"/>
    <property type="match status" value="1"/>
</dbReference>
<evidence type="ECO:0000259" key="9">
    <source>
        <dbReference type="PROSITE" id="PS50287"/>
    </source>
</evidence>
<dbReference type="SMART" id="SM00209">
    <property type="entry name" value="TSP1"/>
    <property type="match status" value="1"/>
</dbReference>
<dbReference type="PROSITE" id="PS50092">
    <property type="entry name" value="TSP1"/>
    <property type="match status" value="1"/>
</dbReference>
<keyword evidence="8" id="KW-0472">Membrane</keyword>
<dbReference type="PROSITE" id="PS00254">
    <property type="entry name" value="INTERLEUKIN_6"/>
    <property type="match status" value="1"/>
</dbReference>
<dbReference type="InterPro" id="IPR036772">
    <property type="entry name" value="SRCR-like_dom_sf"/>
</dbReference>
<evidence type="ECO:0000313" key="11">
    <source>
        <dbReference type="Proteomes" id="UP000507470"/>
    </source>
</evidence>
<keyword evidence="11" id="KW-1185">Reference proteome</keyword>
<keyword evidence="3" id="KW-0964">Secreted</keyword>
<feature type="domain" description="SRCR" evidence="9">
    <location>
        <begin position="42"/>
        <end position="128"/>
    </location>
</feature>
<evidence type="ECO:0000256" key="3">
    <source>
        <dbReference type="ARBA" id="ARBA00022525"/>
    </source>
</evidence>
<dbReference type="InterPro" id="IPR036383">
    <property type="entry name" value="TSP1_rpt_sf"/>
</dbReference>
<dbReference type="PRINTS" id="PR00258">
    <property type="entry name" value="SPERACTRCPTR"/>
</dbReference>
<comment type="similarity">
    <text evidence="2">Belongs to the IL-6 superfamily.</text>
</comment>
<dbReference type="Gene3D" id="3.10.250.10">
    <property type="entry name" value="SRCR-like domain"/>
    <property type="match status" value="1"/>
</dbReference>
<dbReference type="InterPro" id="IPR001190">
    <property type="entry name" value="SRCR"/>
</dbReference>
<evidence type="ECO:0000256" key="8">
    <source>
        <dbReference type="SAM" id="Phobius"/>
    </source>
</evidence>
<evidence type="ECO:0000313" key="10">
    <source>
        <dbReference type="EMBL" id="CAC5371187.1"/>
    </source>
</evidence>
<organism evidence="10 11">
    <name type="scientific">Mytilus coruscus</name>
    <name type="common">Sea mussel</name>
    <dbReference type="NCBI Taxonomy" id="42192"/>
    <lineage>
        <taxon>Eukaryota</taxon>
        <taxon>Metazoa</taxon>
        <taxon>Spiralia</taxon>
        <taxon>Lophotrochozoa</taxon>
        <taxon>Mollusca</taxon>
        <taxon>Bivalvia</taxon>
        <taxon>Autobranchia</taxon>
        <taxon>Pteriomorphia</taxon>
        <taxon>Mytilida</taxon>
        <taxon>Mytiloidea</taxon>
        <taxon>Mytilidae</taxon>
        <taxon>Mytilinae</taxon>
        <taxon>Mytilus</taxon>
    </lineage>
</organism>
<keyword evidence="6 7" id="KW-1015">Disulfide bond</keyword>
<evidence type="ECO:0000256" key="1">
    <source>
        <dbReference type="ARBA" id="ARBA00004613"/>
    </source>
</evidence>
<dbReference type="FunFam" id="3.10.250.10:FF:000001">
    <property type="entry name" value="Lysyl oxidase 4 isoform X1"/>
    <property type="match status" value="1"/>
</dbReference>
<dbReference type="Pfam" id="PF00090">
    <property type="entry name" value="TSP_1"/>
    <property type="match status" value="1"/>
</dbReference>
<dbReference type="InterPro" id="IPR030473">
    <property type="entry name" value="IL6/GCSF/MGF_CS"/>
</dbReference>
<evidence type="ECO:0000256" key="2">
    <source>
        <dbReference type="ARBA" id="ARBA00007432"/>
    </source>
</evidence>
<evidence type="ECO:0000256" key="5">
    <source>
        <dbReference type="ARBA" id="ARBA00023030"/>
    </source>
</evidence>
<dbReference type="SMART" id="SM00202">
    <property type="entry name" value="SR"/>
    <property type="match status" value="1"/>
</dbReference>
<feature type="transmembrane region" description="Helical" evidence="8">
    <location>
        <begin position="201"/>
        <end position="229"/>
    </location>
</feature>
<dbReference type="Gene3D" id="2.20.100.10">
    <property type="entry name" value="Thrombospondin type-1 (TSP1) repeat"/>
    <property type="match status" value="1"/>
</dbReference>